<sequence>MGLARGSHQKGRFQSPRSNLLLSAFLPFASSFSREPQIRRLHTPHFAIANQITFVSIPKSKTFFGFLNDSPPSPSRLLVRSRLRRNRRKDARVGLFLRPQLKVSLHHPDPNRFAPFDHHPNYRTQTLWTVVPHHPTSTSPSARLPHAPARFSGLLPIASCVRTSNKTHKNATVTHCRGEA</sequence>
<comment type="caution">
    <text evidence="1">The sequence shown here is derived from an EMBL/GenBank/DDBJ whole genome shotgun (WGS) entry which is preliminary data.</text>
</comment>
<organism evidence="1 2">
    <name type="scientific">Steinernema hermaphroditum</name>
    <dbReference type="NCBI Taxonomy" id="289476"/>
    <lineage>
        <taxon>Eukaryota</taxon>
        <taxon>Metazoa</taxon>
        <taxon>Ecdysozoa</taxon>
        <taxon>Nematoda</taxon>
        <taxon>Chromadorea</taxon>
        <taxon>Rhabditida</taxon>
        <taxon>Tylenchina</taxon>
        <taxon>Panagrolaimomorpha</taxon>
        <taxon>Strongyloidoidea</taxon>
        <taxon>Steinernematidae</taxon>
        <taxon>Steinernema</taxon>
    </lineage>
</organism>
<keyword evidence="2" id="KW-1185">Reference proteome</keyword>
<reference evidence="1" key="1">
    <citation type="submission" date="2023-06" db="EMBL/GenBank/DDBJ databases">
        <title>Genomic analysis of the entomopathogenic nematode Steinernema hermaphroditum.</title>
        <authorList>
            <person name="Schwarz E.M."/>
            <person name="Heppert J.K."/>
            <person name="Baniya A."/>
            <person name="Schwartz H.T."/>
            <person name="Tan C.-H."/>
            <person name="Antoshechkin I."/>
            <person name="Sternberg P.W."/>
            <person name="Goodrich-Blair H."/>
            <person name="Dillman A.R."/>
        </authorList>
    </citation>
    <scope>NUCLEOTIDE SEQUENCE</scope>
    <source>
        <strain evidence="1">PS9179</strain>
        <tissue evidence="1">Whole animal</tissue>
    </source>
</reference>
<accession>A0AA39HIG7</accession>
<evidence type="ECO:0000313" key="1">
    <source>
        <dbReference type="EMBL" id="KAK0406050.1"/>
    </source>
</evidence>
<name>A0AA39HIG7_9BILA</name>
<gene>
    <name evidence="1" type="ORF">QR680_018341</name>
</gene>
<protein>
    <submittedName>
        <fullName evidence="1">Uncharacterized protein</fullName>
    </submittedName>
</protein>
<dbReference type="EMBL" id="JAUCMV010000004">
    <property type="protein sequence ID" value="KAK0406050.1"/>
    <property type="molecule type" value="Genomic_DNA"/>
</dbReference>
<dbReference type="Proteomes" id="UP001175271">
    <property type="component" value="Unassembled WGS sequence"/>
</dbReference>
<evidence type="ECO:0000313" key="2">
    <source>
        <dbReference type="Proteomes" id="UP001175271"/>
    </source>
</evidence>
<dbReference type="AlphaFoldDB" id="A0AA39HIG7"/>
<proteinExistence type="predicted"/>